<accession>A0A6G0Z2K1</accession>
<gene>
    <name evidence="7" type="ORF">FWK35_00009316</name>
</gene>
<evidence type="ECO:0000256" key="3">
    <source>
        <dbReference type="ARBA" id="ARBA00022989"/>
    </source>
</evidence>
<evidence type="ECO:0000256" key="5">
    <source>
        <dbReference type="SAM" id="MobiDB-lite"/>
    </source>
</evidence>
<sequence>MRPCVCKNSLMTLSRFFHCRPSEKIIVPAEVPRSAESTVTKDPAYKRYARKLCGGGGGSGSGGGGGGRSGRRPTVTHVSPPATSAAAGGRASKCWAAVWKRRPRPCGRCCDGKRSAAVTASSAEVATGGRRRPQWWRRCGDKLCCCGGKRRTAANKKKLAAAMSSSDHSVGALGIAPPTVTAADTFCGKLKRRLRRCCCCCCGWCAVPKFVKRICCCCRGKSTAPKKKSADSQQRSSLFKCTGCCTNIPKLDAVFVDHSSVMKGAIPVLPVTLAWLCLVFNVIIPGAGTFSSGMLCLCVGKPRFTVNDTFQSRVGAFCVNFVVAAAQLFTVLFCLVGWGWSIWWGVIMLKMAKSQNNRSTRRNARCCRPQPPDLIR</sequence>
<proteinExistence type="predicted"/>
<keyword evidence="8" id="KW-1185">Reference proteome</keyword>
<evidence type="ECO:0000313" key="8">
    <source>
        <dbReference type="Proteomes" id="UP000478052"/>
    </source>
</evidence>
<dbReference type="Proteomes" id="UP000478052">
    <property type="component" value="Unassembled WGS sequence"/>
</dbReference>
<dbReference type="GO" id="GO:0050954">
    <property type="term" value="P:sensory perception of mechanical stimulus"/>
    <property type="evidence" value="ECO:0007669"/>
    <property type="project" value="TreeGrafter"/>
</dbReference>
<reference evidence="7 8" key="1">
    <citation type="submission" date="2019-08" db="EMBL/GenBank/DDBJ databases">
        <title>Whole genome of Aphis craccivora.</title>
        <authorList>
            <person name="Voronova N.V."/>
            <person name="Shulinski R.S."/>
            <person name="Bandarenka Y.V."/>
            <person name="Zhorov D.G."/>
            <person name="Warner D."/>
        </authorList>
    </citation>
    <scope>NUCLEOTIDE SEQUENCE [LARGE SCALE GENOMIC DNA]</scope>
    <source>
        <strain evidence="7">180601</strain>
        <tissue evidence="7">Whole Body</tissue>
    </source>
</reference>
<comment type="subcellular location">
    <subcellularLocation>
        <location evidence="1">Membrane</location>
        <topology evidence="1">Multi-pass membrane protein</topology>
    </subcellularLocation>
</comment>
<dbReference type="EMBL" id="VUJU01001542">
    <property type="protein sequence ID" value="KAF0764826.1"/>
    <property type="molecule type" value="Genomic_DNA"/>
</dbReference>
<evidence type="ECO:0000256" key="1">
    <source>
        <dbReference type="ARBA" id="ARBA00004141"/>
    </source>
</evidence>
<dbReference type="PANTHER" id="PTHR21676:SF6">
    <property type="entry name" value="PROTEIN STUM"/>
    <property type="match status" value="1"/>
</dbReference>
<feature type="non-terminal residue" evidence="7">
    <location>
        <position position="376"/>
    </location>
</feature>
<comment type="caution">
    <text evidence="7">The sequence shown here is derived from an EMBL/GenBank/DDBJ whole genome shotgun (WGS) entry which is preliminary data.</text>
</comment>
<dbReference type="GO" id="GO:0016020">
    <property type="term" value="C:membrane"/>
    <property type="evidence" value="ECO:0007669"/>
    <property type="project" value="UniProtKB-SubCell"/>
</dbReference>
<dbReference type="Pfam" id="PF15795">
    <property type="entry name" value="Spec3"/>
    <property type="match status" value="1"/>
</dbReference>
<dbReference type="GO" id="GO:0042330">
    <property type="term" value="P:taxis"/>
    <property type="evidence" value="ECO:0007669"/>
    <property type="project" value="TreeGrafter"/>
</dbReference>
<dbReference type="InterPro" id="IPR026673">
    <property type="entry name" value="SPEC3/Stum"/>
</dbReference>
<evidence type="ECO:0000256" key="2">
    <source>
        <dbReference type="ARBA" id="ARBA00022692"/>
    </source>
</evidence>
<keyword evidence="3 6" id="KW-1133">Transmembrane helix</keyword>
<dbReference type="PANTHER" id="PTHR21676">
    <property type="entry name" value="PROTEIN STUM"/>
    <property type="match status" value="1"/>
</dbReference>
<dbReference type="GO" id="GO:0071683">
    <property type="term" value="C:sensory dendrite"/>
    <property type="evidence" value="ECO:0007669"/>
    <property type="project" value="TreeGrafter"/>
</dbReference>
<feature type="region of interest" description="Disordered" evidence="5">
    <location>
        <begin position="56"/>
        <end position="87"/>
    </location>
</feature>
<dbReference type="GO" id="GO:0019230">
    <property type="term" value="P:proprioception"/>
    <property type="evidence" value="ECO:0007669"/>
    <property type="project" value="TreeGrafter"/>
</dbReference>
<evidence type="ECO:0000256" key="4">
    <source>
        <dbReference type="ARBA" id="ARBA00023136"/>
    </source>
</evidence>
<organism evidence="7 8">
    <name type="scientific">Aphis craccivora</name>
    <name type="common">Cowpea aphid</name>
    <dbReference type="NCBI Taxonomy" id="307492"/>
    <lineage>
        <taxon>Eukaryota</taxon>
        <taxon>Metazoa</taxon>
        <taxon>Ecdysozoa</taxon>
        <taxon>Arthropoda</taxon>
        <taxon>Hexapoda</taxon>
        <taxon>Insecta</taxon>
        <taxon>Pterygota</taxon>
        <taxon>Neoptera</taxon>
        <taxon>Paraneoptera</taxon>
        <taxon>Hemiptera</taxon>
        <taxon>Sternorrhyncha</taxon>
        <taxon>Aphidomorpha</taxon>
        <taxon>Aphidoidea</taxon>
        <taxon>Aphididae</taxon>
        <taxon>Aphidini</taxon>
        <taxon>Aphis</taxon>
        <taxon>Aphis</taxon>
    </lineage>
</organism>
<feature type="compositionally biased region" description="Gly residues" evidence="5">
    <location>
        <begin position="56"/>
        <end position="68"/>
    </location>
</feature>
<evidence type="ECO:0000256" key="6">
    <source>
        <dbReference type="SAM" id="Phobius"/>
    </source>
</evidence>
<evidence type="ECO:0000313" key="7">
    <source>
        <dbReference type="EMBL" id="KAF0764826.1"/>
    </source>
</evidence>
<keyword evidence="4 6" id="KW-0472">Membrane</keyword>
<name>A0A6G0Z2K1_APHCR</name>
<keyword evidence="2 6" id="KW-0812">Transmembrane</keyword>
<protein>
    <submittedName>
        <fullName evidence="7">Protein stum</fullName>
    </submittedName>
</protein>
<feature type="transmembrane region" description="Helical" evidence="6">
    <location>
        <begin position="335"/>
        <end position="352"/>
    </location>
</feature>
<feature type="transmembrane region" description="Helical" evidence="6">
    <location>
        <begin position="273"/>
        <end position="298"/>
    </location>
</feature>
<dbReference type="OrthoDB" id="361532at2759"/>
<dbReference type="AlphaFoldDB" id="A0A6G0Z2K1"/>